<accession>A0A158DYB8</accession>
<name>A0A158DYB8_9BURK</name>
<evidence type="ECO:0000313" key="2">
    <source>
        <dbReference type="Proteomes" id="UP000054851"/>
    </source>
</evidence>
<sequence length="94" mass="10290">MLLLEAEPQSFLCAEPLNKGEGRLVVLSDVLVALIFAAKLQEVEIHAQAIAVMAQRIGDNFDDILFLEQATFSGAGQFGDLGNEPDTKVRFIDR</sequence>
<dbReference type="Proteomes" id="UP000054851">
    <property type="component" value="Unassembled WGS sequence"/>
</dbReference>
<proteinExistence type="predicted"/>
<keyword evidence="2" id="KW-1185">Reference proteome</keyword>
<evidence type="ECO:0000313" key="1">
    <source>
        <dbReference type="EMBL" id="SAK98707.1"/>
    </source>
</evidence>
<organism evidence="1 2">
    <name type="scientific">Caballeronia hypogeia</name>
    <dbReference type="NCBI Taxonomy" id="1777140"/>
    <lineage>
        <taxon>Bacteria</taxon>
        <taxon>Pseudomonadati</taxon>
        <taxon>Pseudomonadota</taxon>
        <taxon>Betaproteobacteria</taxon>
        <taxon>Burkholderiales</taxon>
        <taxon>Burkholderiaceae</taxon>
        <taxon>Caballeronia</taxon>
    </lineage>
</organism>
<gene>
    <name evidence="1" type="ORF">AWB79_07617</name>
</gene>
<dbReference type="AlphaFoldDB" id="A0A158DYB8"/>
<dbReference type="EMBL" id="FCOA02000082">
    <property type="protein sequence ID" value="SAK98707.1"/>
    <property type="molecule type" value="Genomic_DNA"/>
</dbReference>
<comment type="caution">
    <text evidence="1">The sequence shown here is derived from an EMBL/GenBank/DDBJ whole genome shotgun (WGS) entry which is preliminary data.</text>
</comment>
<reference evidence="1" key="1">
    <citation type="submission" date="2016-01" db="EMBL/GenBank/DDBJ databases">
        <authorList>
            <person name="Peeters C."/>
        </authorList>
    </citation>
    <scope>NUCLEOTIDE SEQUENCE</scope>
    <source>
        <strain evidence="1">LMG 29322</strain>
    </source>
</reference>
<protein>
    <submittedName>
        <fullName evidence="1">Uncharacterized protein</fullName>
    </submittedName>
</protein>